<accession>A0A0F7LAE8</accession>
<protein>
    <recommendedName>
        <fullName evidence="2">Tail tubular protein A</fullName>
    </recommendedName>
</protein>
<organism evidence="1">
    <name type="scientific">uncultured marine virus</name>
    <dbReference type="NCBI Taxonomy" id="186617"/>
    <lineage>
        <taxon>Viruses</taxon>
        <taxon>environmental samples</taxon>
    </lineage>
</organism>
<evidence type="ECO:0008006" key="2">
    <source>
        <dbReference type="Google" id="ProtNLM"/>
    </source>
</evidence>
<sequence>MASTVEICNGALNQLGATTILSLTEDSKNARLCNQRYTQVRDSVFRSHPWNCLQKRIELAADTTAPAWGFSFAYTLPSDCLRLLRILDYESNYKVEGRKILSNTSTMKILYIARITDANEYDELLRETLSAALGADIAFGVTSNNQTSQNMYQLFQEKLRDARFVDSTEGQNIDQDLGMTDAIDAGTFINSRY</sequence>
<dbReference type="EMBL" id="KR029604">
    <property type="protein sequence ID" value="AKH48523.1"/>
    <property type="molecule type" value="Genomic_DNA"/>
</dbReference>
<reference evidence="1" key="2">
    <citation type="submission" date="2015-03" db="EMBL/GenBank/DDBJ databases">
        <authorList>
            <person name="Chow C.-E.T."/>
            <person name="Winget D.M."/>
            <person name="White R.A.III."/>
            <person name="Hallam S.J."/>
            <person name="Suttle C.A."/>
        </authorList>
    </citation>
    <scope>NUCLEOTIDE SEQUENCE</scope>
    <source>
        <strain evidence="1">Oxic1_9</strain>
    </source>
</reference>
<name>A0A0F7LAE8_9VIRU</name>
<reference evidence="1" key="1">
    <citation type="journal article" date="2015" name="Front. Microbiol.">
        <title>Combining genomic sequencing methods to explore viral diversity and reveal potential virus-host interactions.</title>
        <authorList>
            <person name="Chow C.E."/>
            <person name="Winget D.M."/>
            <person name="White R.A.III."/>
            <person name="Hallam S.J."/>
            <person name="Suttle C.A."/>
        </authorList>
    </citation>
    <scope>NUCLEOTIDE SEQUENCE</scope>
    <source>
        <strain evidence="1">Oxic1_9</strain>
    </source>
</reference>
<evidence type="ECO:0000313" key="1">
    <source>
        <dbReference type="EMBL" id="AKH48523.1"/>
    </source>
</evidence>
<proteinExistence type="predicted"/>